<dbReference type="EMBL" id="JAQOTG010000010">
    <property type="protein sequence ID" value="MDE8564476.1"/>
    <property type="molecule type" value="Genomic_DNA"/>
</dbReference>
<dbReference type="InterPro" id="IPR001173">
    <property type="entry name" value="Glyco_trans_2-like"/>
</dbReference>
<dbReference type="Proteomes" id="UP001213979">
    <property type="component" value="Unassembled WGS sequence"/>
</dbReference>
<dbReference type="Pfam" id="PF13712">
    <property type="entry name" value="Glyco_tranf_2_5"/>
    <property type="match status" value="1"/>
</dbReference>
<name>A0ABT5W8R2_9BACL</name>
<dbReference type="Pfam" id="PF00535">
    <property type="entry name" value="Glycos_transf_2"/>
    <property type="match status" value="1"/>
</dbReference>
<comment type="similarity">
    <text evidence="1">Belongs to the glycosyltransferase 2 family.</text>
</comment>
<sequence length="536" mass="62582">MNDKKIAFIYCVNNRDLYEESVRYVKSLHVPDGYEIEFIAIEGAQSITSGYNQAMKQTDAKYKVYLHQDVYINNKNFISDIMNIFKQDTQIGLIGMIGAKVIPTNGIWWESNNKYGKVYDSHTGRMGLLSFKEIRNSFESVQAVDGLMMITQYDIKWREDIFNGWHFYDISQSVEFLKKGYKVVIPRQQEPWCTHDCGVVNIKNGYEHYRKNFLEEYSGFLFPLVSILIPTYNRPSMLMEALESALKQTYKNIEIIICDDSTNEETRLMIDFLLEKQRVKNVKYIKNKKKLGKRTGLENAQKCFELANGEFINFLLDDDKFTPDKISKMVNYYLQFDNISLVTSYRQTINEKGELLNPIRSTEKLFEKDSFIDGKELGRYILFNMLNVIGEFTTVLFRKKDITGPLGNYLGRQYAPLSDVSTWLHLLDKGQAVYIAEPLSYFRLHVGQNAHDIINIINGAVEWYKLINDSYHQTDYISDLSDFREILTSWLEQNIHITKKIQKLLLDKEFAMLNNIIINQFYDCLEDCIKSIKGIS</sequence>
<gene>
    <name evidence="4" type="ORF">PNH38_11380</name>
</gene>
<dbReference type="InterPro" id="IPR029044">
    <property type="entry name" value="Nucleotide-diphossugar_trans"/>
</dbReference>
<evidence type="ECO:0000256" key="1">
    <source>
        <dbReference type="ARBA" id="ARBA00006739"/>
    </source>
</evidence>
<reference evidence="4 5" key="1">
    <citation type="submission" date="2023-01" db="EMBL/GenBank/DDBJ databases">
        <title>Genome-based reclassification of Anoxybacillus geothermalis as a later heterotypic synonym of Anoxybacillus rupiensis.</title>
        <authorList>
            <person name="Inan Bektas K."/>
            <person name="Canakci S."/>
            <person name="Belduz A.A."/>
            <person name="Guler H.H."/>
        </authorList>
    </citation>
    <scope>NUCLEOTIDE SEQUENCE [LARGE SCALE GENOMIC DNA]</scope>
    <source>
        <strain evidence="4 5">DSM 17127</strain>
    </source>
</reference>
<dbReference type="CDD" id="cd00761">
    <property type="entry name" value="Glyco_tranf_GTA_type"/>
    <property type="match status" value="1"/>
</dbReference>
<protein>
    <submittedName>
        <fullName evidence="4">Glycosyltransferase</fullName>
    </submittedName>
</protein>
<dbReference type="Gene3D" id="3.90.550.10">
    <property type="entry name" value="Spore Coat Polysaccharide Biosynthesis Protein SpsA, Chain A"/>
    <property type="match status" value="2"/>
</dbReference>
<dbReference type="PANTHER" id="PTHR22916">
    <property type="entry name" value="GLYCOSYLTRANSFERASE"/>
    <property type="match status" value="1"/>
</dbReference>
<evidence type="ECO:0000259" key="2">
    <source>
        <dbReference type="Pfam" id="PF00535"/>
    </source>
</evidence>
<feature type="domain" description="Streptomycin biosynthesis protein StrF" evidence="3">
    <location>
        <begin position="7"/>
        <end position="217"/>
    </location>
</feature>
<dbReference type="PANTHER" id="PTHR22916:SF3">
    <property type="entry name" value="UDP-GLCNAC:BETAGAL BETA-1,3-N-ACETYLGLUCOSAMINYLTRANSFERASE-LIKE PROTEIN 1"/>
    <property type="match status" value="1"/>
</dbReference>
<proteinExistence type="inferred from homology"/>
<dbReference type="SUPFAM" id="SSF53448">
    <property type="entry name" value="Nucleotide-diphospho-sugar transferases"/>
    <property type="match status" value="2"/>
</dbReference>
<evidence type="ECO:0000313" key="4">
    <source>
        <dbReference type="EMBL" id="MDE8564476.1"/>
    </source>
</evidence>
<feature type="domain" description="Glycosyltransferase 2-like" evidence="2">
    <location>
        <begin position="226"/>
        <end position="360"/>
    </location>
</feature>
<evidence type="ECO:0000313" key="5">
    <source>
        <dbReference type="Proteomes" id="UP001213979"/>
    </source>
</evidence>
<organism evidence="4 5">
    <name type="scientific">Anoxybacteroides rupiense</name>
    <dbReference type="NCBI Taxonomy" id="311460"/>
    <lineage>
        <taxon>Bacteria</taxon>
        <taxon>Bacillati</taxon>
        <taxon>Bacillota</taxon>
        <taxon>Bacilli</taxon>
        <taxon>Bacillales</taxon>
        <taxon>Anoxybacillaceae</taxon>
        <taxon>Anoxybacteroides</taxon>
    </lineage>
</organism>
<keyword evidence="5" id="KW-1185">Reference proteome</keyword>
<accession>A0ABT5W8R2</accession>
<evidence type="ECO:0000259" key="3">
    <source>
        <dbReference type="Pfam" id="PF13712"/>
    </source>
</evidence>
<comment type="caution">
    <text evidence="4">The sequence shown here is derived from an EMBL/GenBank/DDBJ whole genome shotgun (WGS) entry which is preliminary data.</text>
</comment>
<dbReference type="InterPro" id="IPR059123">
    <property type="entry name" value="StrF_dom"/>
</dbReference>